<protein>
    <submittedName>
        <fullName evidence="1">Uncharacterized protein</fullName>
    </submittedName>
</protein>
<dbReference type="EMBL" id="AP017313">
    <property type="protein sequence ID" value="BAU51883.1"/>
    <property type="molecule type" value="Genomic_DNA"/>
</dbReference>
<gene>
    <name evidence="1" type="ORF">MgSA37_00032</name>
</gene>
<dbReference type="KEGG" id="mgot:MgSA37_00032"/>
<dbReference type="OrthoDB" id="797851at2"/>
<sequence length="89" mass="9970">MNTLMPTQPGQICKIVSAIPDLEAEEVFIVTENPADFEDEDEIRVVSLTQLQRNIGNPDNAERISVAKNELVVVAENLEAYVKSWNVKE</sequence>
<proteinExistence type="predicted"/>
<name>A0A110AZX8_9SPHI</name>
<dbReference type="RefSeq" id="WP_096349263.1">
    <property type="nucleotide sequence ID" value="NZ_AP017313.1"/>
</dbReference>
<reference evidence="1 2" key="1">
    <citation type="submission" date="2015-12" db="EMBL/GenBank/DDBJ databases">
        <title>Genome sequence of Mucilaginibacter gotjawali.</title>
        <authorList>
            <person name="Lee J.S."/>
            <person name="Lee K.C."/>
            <person name="Kim K.K."/>
            <person name="Lee B.W."/>
        </authorList>
    </citation>
    <scope>NUCLEOTIDE SEQUENCE [LARGE SCALE GENOMIC DNA]</scope>
    <source>
        <strain evidence="1 2">SA3-7</strain>
    </source>
</reference>
<dbReference type="AlphaFoldDB" id="A0A110AZX8"/>
<evidence type="ECO:0000313" key="1">
    <source>
        <dbReference type="EMBL" id="BAU51883.1"/>
    </source>
</evidence>
<evidence type="ECO:0000313" key="2">
    <source>
        <dbReference type="Proteomes" id="UP000218263"/>
    </source>
</evidence>
<keyword evidence="2" id="KW-1185">Reference proteome</keyword>
<dbReference type="Proteomes" id="UP000218263">
    <property type="component" value="Chromosome"/>
</dbReference>
<accession>A0A110AZX8</accession>
<organism evidence="1 2">
    <name type="scientific">Mucilaginibacter gotjawali</name>
    <dbReference type="NCBI Taxonomy" id="1550579"/>
    <lineage>
        <taxon>Bacteria</taxon>
        <taxon>Pseudomonadati</taxon>
        <taxon>Bacteroidota</taxon>
        <taxon>Sphingobacteriia</taxon>
        <taxon>Sphingobacteriales</taxon>
        <taxon>Sphingobacteriaceae</taxon>
        <taxon>Mucilaginibacter</taxon>
    </lineage>
</organism>